<feature type="transmembrane region" description="Helical" evidence="1">
    <location>
        <begin position="49"/>
        <end position="68"/>
    </location>
</feature>
<dbReference type="OrthoDB" id="887148at2"/>
<accession>A0A1I5UAG7</accession>
<evidence type="ECO:0008006" key="4">
    <source>
        <dbReference type="Google" id="ProtNLM"/>
    </source>
</evidence>
<gene>
    <name evidence="2" type="ORF">SAMN04515668_0813</name>
</gene>
<evidence type="ECO:0000256" key="1">
    <source>
        <dbReference type="SAM" id="Phobius"/>
    </source>
</evidence>
<evidence type="ECO:0000313" key="2">
    <source>
        <dbReference type="EMBL" id="SFP91636.1"/>
    </source>
</evidence>
<keyword evidence="1" id="KW-1133">Transmembrane helix</keyword>
<dbReference type="RefSeq" id="WP_092669149.1">
    <property type="nucleotide sequence ID" value="NZ_FOXS01000001.1"/>
</dbReference>
<organism evidence="2 3">
    <name type="scientific">Hymenobacter arizonensis</name>
    <name type="common">Siccationidurans arizonensis</name>
    <dbReference type="NCBI Taxonomy" id="1227077"/>
    <lineage>
        <taxon>Bacteria</taxon>
        <taxon>Pseudomonadati</taxon>
        <taxon>Bacteroidota</taxon>
        <taxon>Cytophagia</taxon>
        <taxon>Cytophagales</taxon>
        <taxon>Hymenobacteraceae</taxon>
        <taxon>Hymenobacter</taxon>
    </lineage>
</organism>
<proteinExistence type="predicted"/>
<reference evidence="3" key="1">
    <citation type="submission" date="2016-10" db="EMBL/GenBank/DDBJ databases">
        <authorList>
            <person name="Varghese N."/>
            <person name="Submissions S."/>
        </authorList>
    </citation>
    <scope>NUCLEOTIDE SEQUENCE [LARGE SCALE GENOMIC DNA]</scope>
    <source>
        <strain evidence="3">OR362-8,ATCC BAA-1266,JCM 13504</strain>
    </source>
</reference>
<evidence type="ECO:0000313" key="3">
    <source>
        <dbReference type="Proteomes" id="UP000199029"/>
    </source>
</evidence>
<name>A0A1I5UAG7_HYMAR</name>
<dbReference type="EMBL" id="FOXS01000001">
    <property type="protein sequence ID" value="SFP91636.1"/>
    <property type="molecule type" value="Genomic_DNA"/>
</dbReference>
<dbReference type="AlphaFoldDB" id="A0A1I5UAG7"/>
<dbReference type="STRING" id="1227077.SAMN04515668_0813"/>
<dbReference type="Proteomes" id="UP000199029">
    <property type="component" value="Unassembled WGS sequence"/>
</dbReference>
<protein>
    <recommendedName>
        <fullName evidence="4">DUF3311 domain-containing protein</fullName>
    </recommendedName>
</protein>
<feature type="transmembrane region" description="Helical" evidence="1">
    <location>
        <begin position="18"/>
        <end position="37"/>
    </location>
</feature>
<keyword evidence="1" id="KW-0812">Transmembrane</keyword>
<keyword evidence="3" id="KW-1185">Reference proteome</keyword>
<sequence length="72" mass="8214">MPNPTRPEDAEMRRGQRLLFVSILFGAMLCFPLLGVFDQEKRVGGLPLLYVYILAMWILIVAVTGYLVRKTD</sequence>
<keyword evidence="1" id="KW-0472">Membrane</keyword>